<dbReference type="EMBL" id="KE356560">
    <property type="protein sequence ID" value="ERG91823.1"/>
    <property type="molecule type" value="Genomic_DNA"/>
</dbReference>
<gene>
    <name evidence="1" type="ORF">J07HQW1_01857</name>
</gene>
<organism evidence="1 2">
    <name type="scientific">Haloquadratum walsbyi J07HQW1</name>
    <dbReference type="NCBI Taxonomy" id="1238424"/>
    <lineage>
        <taxon>Archaea</taxon>
        <taxon>Methanobacteriati</taxon>
        <taxon>Methanobacteriota</taxon>
        <taxon>Stenosarchaea group</taxon>
        <taxon>Halobacteria</taxon>
        <taxon>Halobacteriales</taxon>
        <taxon>Haloferacaceae</taxon>
        <taxon>Haloquadratum</taxon>
    </lineage>
</organism>
<sequence length="45" mass="5088">MNDAYMVILGKQLLGRNKIIVYEIESGSEKHRHNAGILKQLGGYE</sequence>
<evidence type="ECO:0000313" key="1">
    <source>
        <dbReference type="EMBL" id="ERG91823.1"/>
    </source>
</evidence>
<proteinExistence type="predicted"/>
<name>U1N5W3_9EURY</name>
<dbReference type="HOGENOM" id="CLU_3194441_0_0_2"/>
<protein>
    <submittedName>
        <fullName evidence="1">Uncharacterized protein</fullName>
    </submittedName>
</protein>
<evidence type="ECO:0000313" key="2">
    <source>
        <dbReference type="Proteomes" id="UP000030649"/>
    </source>
</evidence>
<dbReference type="STRING" id="1238424.J07HQW1_01857"/>
<reference evidence="1 2" key="1">
    <citation type="journal article" date="2013" name="PLoS ONE">
        <title>Assembly-driven community genomics of a hypersaline microbial ecosystem.</title>
        <authorList>
            <person name="Podell S."/>
            <person name="Ugalde J.A."/>
            <person name="Narasingarao P."/>
            <person name="Banfield J.F."/>
            <person name="Heidelberg K.B."/>
            <person name="Allen E.E."/>
        </authorList>
    </citation>
    <scope>NUCLEOTIDE SEQUENCE [LARGE SCALE GENOMIC DNA]</scope>
    <source>
        <strain evidence="2">J07HQW1</strain>
    </source>
</reference>
<dbReference type="AlphaFoldDB" id="U1N5W3"/>
<dbReference type="Proteomes" id="UP000030649">
    <property type="component" value="Unassembled WGS sequence"/>
</dbReference>
<accession>U1N5W3</accession>